<evidence type="ECO:0000256" key="2">
    <source>
        <dbReference type="ARBA" id="ARBA00022741"/>
    </source>
</evidence>
<dbReference type="PANTHER" id="PTHR43423">
    <property type="entry name" value="ABC TRANSPORTER I FAMILY MEMBER 17"/>
    <property type="match status" value="1"/>
</dbReference>
<dbReference type="InterPro" id="IPR003439">
    <property type="entry name" value="ABC_transporter-like_ATP-bd"/>
</dbReference>
<evidence type="ECO:0000256" key="1">
    <source>
        <dbReference type="ARBA" id="ARBA00022448"/>
    </source>
</evidence>
<reference evidence="5 6" key="1">
    <citation type="submission" date="2018-08" db="EMBL/GenBank/DDBJ databases">
        <title>Murine metabolic-syndrome-specific gut microbial biobank.</title>
        <authorList>
            <person name="Liu C."/>
        </authorList>
    </citation>
    <scope>NUCLEOTIDE SEQUENCE [LARGE SCALE GENOMIC DNA]</scope>
    <source>
        <strain evidence="5 6">583</strain>
    </source>
</reference>
<keyword evidence="3 5" id="KW-0067">ATP-binding</keyword>
<name>A0A845QUB7_9CLOT</name>
<proteinExistence type="predicted"/>
<keyword evidence="6" id="KW-1185">Reference proteome</keyword>
<dbReference type="SUPFAM" id="SSF52540">
    <property type="entry name" value="P-loop containing nucleoside triphosphate hydrolases"/>
    <property type="match status" value="1"/>
</dbReference>
<comment type="caution">
    <text evidence="5">The sequence shown here is derived from an EMBL/GenBank/DDBJ whole genome shotgun (WGS) entry which is preliminary data.</text>
</comment>
<dbReference type="GO" id="GO:0005524">
    <property type="term" value="F:ATP binding"/>
    <property type="evidence" value="ECO:0007669"/>
    <property type="project" value="UniProtKB-KW"/>
</dbReference>
<evidence type="ECO:0000259" key="4">
    <source>
        <dbReference type="PROSITE" id="PS50893"/>
    </source>
</evidence>
<protein>
    <submittedName>
        <fullName evidence="5">ATP-binding cassette domain-containing protein</fullName>
    </submittedName>
</protein>
<organism evidence="5 6">
    <name type="scientific">Senegalia massiliensis</name>
    <dbReference type="NCBI Taxonomy" id="1720316"/>
    <lineage>
        <taxon>Bacteria</taxon>
        <taxon>Bacillati</taxon>
        <taxon>Bacillota</taxon>
        <taxon>Clostridia</taxon>
        <taxon>Eubacteriales</taxon>
        <taxon>Clostridiaceae</taxon>
        <taxon>Senegalia</taxon>
    </lineage>
</organism>
<dbReference type="InterPro" id="IPR027417">
    <property type="entry name" value="P-loop_NTPase"/>
</dbReference>
<keyword evidence="1" id="KW-0813">Transport</keyword>
<dbReference type="PANTHER" id="PTHR43423:SF1">
    <property type="entry name" value="ABC TRANSPORTER I FAMILY MEMBER 17"/>
    <property type="match status" value="1"/>
</dbReference>
<dbReference type="InterPro" id="IPR003593">
    <property type="entry name" value="AAA+_ATPase"/>
</dbReference>
<dbReference type="PROSITE" id="PS00211">
    <property type="entry name" value="ABC_TRANSPORTER_1"/>
    <property type="match status" value="1"/>
</dbReference>
<dbReference type="OrthoDB" id="9785080at2"/>
<dbReference type="InterPro" id="IPR017871">
    <property type="entry name" value="ABC_transporter-like_CS"/>
</dbReference>
<dbReference type="Proteomes" id="UP000467132">
    <property type="component" value="Unassembled WGS sequence"/>
</dbReference>
<gene>
    <name evidence="5" type="ORF">D3Z33_01925</name>
</gene>
<evidence type="ECO:0000256" key="3">
    <source>
        <dbReference type="ARBA" id="ARBA00022840"/>
    </source>
</evidence>
<dbReference type="Pfam" id="PF00005">
    <property type="entry name" value="ABC_tran"/>
    <property type="match status" value="1"/>
</dbReference>
<dbReference type="EMBL" id="QXXA01000003">
    <property type="protein sequence ID" value="NBI05610.1"/>
    <property type="molecule type" value="Genomic_DNA"/>
</dbReference>
<evidence type="ECO:0000313" key="5">
    <source>
        <dbReference type="EMBL" id="NBI05610.1"/>
    </source>
</evidence>
<dbReference type="SMART" id="SM00382">
    <property type="entry name" value="AAA"/>
    <property type="match status" value="1"/>
</dbReference>
<accession>A0A845QUB7</accession>
<dbReference type="GO" id="GO:0016887">
    <property type="term" value="F:ATP hydrolysis activity"/>
    <property type="evidence" value="ECO:0007669"/>
    <property type="project" value="InterPro"/>
</dbReference>
<dbReference type="PROSITE" id="PS50893">
    <property type="entry name" value="ABC_TRANSPORTER_2"/>
    <property type="match status" value="1"/>
</dbReference>
<sequence>MFKLEKVKYKDILDIDNLRIKENIVTCILGQSGSGKTTLLRLLNNLKSPDGGTVYYNDNDILDINPVNLRREVIMLSQNPVVFDGTIRENLNLALEFKEKERVSDDILNKYLEISNLNKSLDTNAKNLSGGEKQRLSLARVLLSDGEVYLLDEPSSSLDDETERFVIKSIVDFAKNNNKTVIMVTHSVKIAEEYGKDIIRINKGSVIDDR</sequence>
<dbReference type="Gene3D" id="3.40.50.300">
    <property type="entry name" value="P-loop containing nucleotide triphosphate hydrolases"/>
    <property type="match status" value="1"/>
</dbReference>
<keyword evidence="2" id="KW-0547">Nucleotide-binding</keyword>
<evidence type="ECO:0000313" key="6">
    <source>
        <dbReference type="Proteomes" id="UP000467132"/>
    </source>
</evidence>
<dbReference type="AlphaFoldDB" id="A0A845QUB7"/>
<feature type="domain" description="ABC transporter" evidence="4">
    <location>
        <begin position="2"/>
        <end position="210"/>
    </location>
</feature>